<feature type="domain" description="Septum formation inhibitor MinC C-terminal" evidence="7">
    <location>
        <begin position="171"/>
        <end position="271"/>
    </location>
</feature>
<comment type="subunit">
    <text evidence="6">Interacts with MinD and FtsZ.</text>
</comment>
<evidence type="ECO:0000256" key="5">
    <source>
        <dbReference type="ARBA" id="ARBA00025606"/>
    </source>
</evidence>
<comment type="similarity">
    <text evidence="1 6">Belongs to the MinC family.</text>
</comment>
<dbReference type="GO" id="GO:0000917">
    <property type="term" value="P:division septum assembly"/>
    <property type="evidence" value="ECO:0007669"/>
    <property type="project" value="UniProtKB-KW"/>
</dbReference>
<evidence type="ECO:0000256" key="2">
    <source>
        <dbReference type="ARBA" id="ARBA00022618"/>
    </source>
</evidence>
<protein>
    <recommendedName>
        <fullName evidence="6">Probable septum site-determining protein MinC</fullName>
    </recommendedName>
</protein>
<evidence type="ECO:0000256" key="4">
    <source>
        <dbReference type="ARBA" id="ARBA00023306"/>
    </source>
</evidence>
<evidence type="ECO:0000256" key="1">
    <source>
        <dbReference type="ARBA" id="ARBA00006291"/>
    </source>
</evidence>
<dbReference type="InterPro" id="IPR007874">
    <property type="entry name" value="MinC_N"/>
</dbReference>
<dbReference type="GO" id="GO:1901891">
    <property type="term" value="P:regulation of cell septum assembly"/>
    <property type="evidence" value="ECO:0007669"/>
    <property type="project" value="InterPro"/>
</dbReference>
<evidence type="ECO:0000313" key="10">
    <source>
        <dbReference type="Proteomes" id="UP000528457"/>
    </source>
</evidence>
<accession>A0A7X0JWU2</accession>
<sequence length="277" mass="30133">MSSSEVCFQLKGSNITSIVLELKQYPSTEFLSQLQDKVSQAPQLFADSAVVISLEKFSPEHTHVDFKPLIADCFEAGLHPMAFRSVDEALLESVKTTGLPALPGAARSASVHAVEADNTPAAELLPNGDGEQVEMTLESPREEEAVEEAVTTIIETRVEIQEKLVHRPAKIIERPVRGGQQIYAEGCDLIVLAQVSEGAEVLADGNIHIYAPLRGRALAGVKGDSNARIFCQQLEAELVSVAGIFILSDELKDKAWKQAAHIQLKDERLTIAQINDK</sequence>
<dbReference type="Proteomes" id="UP000528457">
    <property type="component" value="Unassembled WGS sequence"/>
</dbReference>
<proteinExistence type="inferred from homology"/>
<keyword evidence="2 6" id="KW-0132">Cell division</keyword>
<feature type="domain" description="Septum formation inhibitor MinC N-terminal" evidence="8">
    <location>
        <begin position="8"/>
        <end position="80"/>
    </location>
</feature>
<evidence type="ECO:0000256" key="6">
    <source>
        <dbReference type="HAMAP-Rule" id="MF_00267"/>
    </source>
</evidence>
<keyword evidence="4 6" id="KW-0131">Cell cycle</keyword>
<evidence type="ECO:0000259" key="7">
    <source>
        <dbReference type="Pfam" id="PF03775"/>
    </source>
</evidence>
<dbReference type="PANTHER" id="PTHR34108">
    <property type="entry name" value="SEPTUM SITE-DETERMINING PROTEIN MINC"/>
    <property type="match status" value="1"/>
</dbReference>
<dbReference type="FunCoup" id="A0A7X0JWU2">
    <property type="interactions" value="51"/>
</dbReference>
<dbReference type="GO" id="GO:0000902">
    <property type="term" value="P:cell morphogenesis"/>
    <property type="evidence" value="ECO:0007669"/>
    <property type="project" value="InterPro"/>
</dbReference>
<gene>
    <name evidence="6" type="primary">minC</name>
    <name evidence="9" type="ORF">HNR48_003166</name>
</gene>
<dbReference type="AlphaFoldDB" id="A0A7X0JWU2"/>
<organism evidence="9 10">
    <name type="scientific">Pseudoteredinibacter isoporae</name>
    <dbReference type="NCBI Taxonomy" id="570281"/>
    <lineage>
        <taxon>Bacteria</taxon>
        <taxon>Pseudomonadati</taxon>
        <taxon>Pseudomonadota</taxon>
        <taxon>Gammaproteobacteria</taxon>
        <taxon>Cellvibrionales</taxon>
        <taxon>Cellvibrionaceae</taxon>
        <taxon>Pseudoteredinibacter</taxon>
    </lineage>
</organism>
<evidence type="ECO:0000259" key="8">
    <source>
        <dbReference type="Pfam" id="PF05209"/>
    </source>
</evidence>
<dbReference type="Pfam" id="PF03775">
    <property type="entry name" value="MinC_C"/>
    <property type="match status" value="1"/>
</dbReference>
<comment type="function">
    <text evidence="5 6">Cell division inhibitor that blocks the formation of polar Z ring septums. Rapidly oscillates between the poles of the cell to destabilize FtsZ filaments that have formed before they mature into polar Z rings. Prevents FtsZ polymerization.</text>
</comment>
<dbReference type="EMBL" id="JACHHT010000002">
    <property type="protein sequence ID" value="MBB6522881.1"/>
    <property type="molecule type" value="Genomic_DNA"/>
</dbReference>
<dbReference type="InterPro" id="IPR036145">
    <property type="entry name" value="MinC_C_sf"/>
</dbReference>
<reference evidence="9 10" key="1">
    <citation type="submission" date="2020-08" db="EMBL/GenBank/DDBJ databases">
        <title>Genomic Encyclopedia of Type Strains, Phase IV (KMG-IV): sequencing the most valuable type-strain genomes for metagenomic binning, comparative biology and taxonomic classification.</title>
        <authorList>
            <person name="Goeker M."/>
        </authorList>
    </citation>
    <scope>NUCLEOTIDE SEQUENCE [LARGE SCALE GENOMIC DNA]</scope>
    <source>
        <strain evidence="9 10">DSM 22368</strain>
    </source>
</reference>
<dbReference type="SUPFAM" id="SSF63848">
    <property type="entry name" value="Cell-division inhibitor MinC, C-terminal domain"/>
    <property type="match status" value="1"/>
</dbReference>
<keyword evidence="10" id="KW-1185">Reference proteome</keyword>
<name>A0A7X0JWU2_9GAMM</name>
<dbReference type="Gene3D" id="2.160.20.70">
    <property type="match status" value="1"/>
</dbReference>
<dbReference type="NCBIfam" id="TIGR01222">
    <property type="entry name" value="minC"/>
    <property type="match status" value="1"/>
</dbReference>
<dbReference type="InterPro" id="IPR005526">
    <property type="entry name" value="Septum_form_inhib_MinC_C"/>
</dbReference>
<dbReference type="Gene3D" id="3.30.70.260">
    <property type="match status" value="1"/>
</dbReference>
<dbReference type="InParanoid" id="A0A7X0JWU2"/>
<comment type="caution">
    <text evidence="9">The sequence shown here is derived from an EMBL/GenBank/DDBJ whole genome shotgun (WGS) entry which is preliminary data.</text>
</comment>
<keyword evidence="3 6" id="KW-0717">Septation</keyword>
<dbReference type="InterPro" id="IPR013033">
    <property type="entry name" value="MinC"/>
</dbReference>
<dbReference type="RefSeq" id="WP_166845035.1">
    <property type="nucleotide sequence ID" value="NZ_JAAONY010000002.1"/>
</dbReference>
<dbReference type="GO" id="GO:0051302">
    <property type="term" value="P:regulation of cell division"/>
    <property type="evidence" value="ECO:0007669"/>
    <property type="project" value="InterPro"/>
</dbReference>
<dbReference type="PANTHER" id="PTHR34108:SF1">
    <property type="entry name" value="SEPTUM SITE-DETERMINING PROTEIN MINC"/>
    <property type="match status" value="1"/>
</dbReference>
<dbReference type="Pfam" id="PF05209">
    <property type="entry name" value="MinC_N"/>
    <property type="match status" value="1"/>
</dbReference>
<dbReference type="InterPro" id="IPR016098">
    <property type="entry name" value="CAP/MinC_C"/>
</dbReference>
<evidence type="ECO:0000313" key="9">
    <source>
        <dbReference type="EMBL" id="MBB6522881.1"/>
    </source>
</evidence>
<dbReference type="HAMAP" id="MF_00267">
    <property type="entry name" value="MinC"/>
    <property type="match status" value="1"/>
</dbReference>
<evidence type="ECO:0000256" key="3">
    <source>
        <dbReference type="ARBA" id="ARBA00023210"/>
    </source>
</evidence>